<keyword evidence="2" id="KW-1185">Reference proteome</keyword>
<dbReference type="EMBL" id="BSXT01000813">
    <property type="protein sequence ID" value="GMF34488.1"/>
    <property type="molecule type" value="Genomic_DNA"/>
</dbReference>
<sequence>MVKGLPSVILHGIIVRIKFTNFYQPLHLKTERAACAEFRLSEAAGPQHTPPSDLSNVQQAFKRRKVAKRLKYADVAFVVRTIPPTTNECERFLSAAKLVYSDLRKGMDAPTLEMLMFLMYNKGMWDVYTVEAVRS</sequence>
<dbReference type="PANTHER" id="PTHR40866:SF1">
    <property type="entry name" value="BED-TYPE DOMAIN-CONTAINING PROTEIN"/>
    <property type="match status" value="1"/>
</dbReference>
<name>A0A9W7CJS3_9STRA</name>
<evidence type="ECO:0000313" key="2">
    <source>
        <dbReference type="Proteomes" id="UP001165121"/>
    </source>
</evidence>
<dbReference type="InterPro" id="IPR012337">
    <property type="entry name" value="RNaseH-like_sf"/>
</dbReference>
<gene>
    <name evidence="1" type="ORF">Pfra01_000887700</name>
</gene>
<dbReference type="Proteomes" id="UP001165121">
    <property type="component" value="Unassembled WGS sequence"/>
</dbReference>
<comment type="caution">
    <text evidence="1">The sequence shown here is derived from an EMBL/GenBank/DDBJ whole genome shotgun (WGS) entry which is preliminary data.</text>
</comment>
<organism evidence="1 2">
    <name type="scientific">Phytophthora fragariaefolia</name>
    <dbReference type="NCBI Taxonomy" id="1490495"/>
    <lineage>
        <taxon>Eukaryota</taxon>
        <taxon>Sar</taxon>
        <taxon>Stramenopiles</taxon>
        <taxon>Oomycota</taxon>
        <taxon>Peronosporomycetes</taxon>
        <taxon>Peronosporales</taxon>
        <taxon>Peronosporaceae</taxon>
        <taxon>Phytophthora</taxon>
    </lineage>
</organism>
<dbReference type="OrthoDB" id="120621at2759"/>
<accession>A0A9W7CJS3</accession>
<dbReference type="PANTHER" id="PTHR40866">
    <property type="entry name" value="BED-TYPE DOMAIN-CONTAINING PROTEIN"/>
    <property type="match status" value="1"/>
</dbReference>
<protein>
    <submittedName>
        <fullName evidence="1">Unnamed protein product</fullName>
    </submittedName>
</protein>
<proteinExistence type="predicted"/>
<dbReference type="SUPFAM" id="SSF53098">
    <property type="entry name" value="Ribonuclease H-like"/>
    <property type="match status" value="1"/>
</dbReference>
<evidence type="ECO:0000313" key="1">
    <source>
        <dbReference type="EMBL" id="GMF34488.1"/>
    </source>
</evidence>
<dbReference type="AlphaFoldDB" id="A0A9W7CJS3"/>
<reference evidence="1" key="1">
    <citation type="submission" date="2023-04" db="EMBL/GenBank/DDBJ databases">
        <title>Phytophthora fragariaefolia NBRC 109709.</title>
        <authorList>
            <person name="Ichikawa N."/>
            <person name="Sato H."/>
            <person name="Tonouchi N."/>
        </authorList>
    </citation>
    <scope>NUCLEOTIDE SEQUENCE</scope>
    <source>
        <strain evidence="1">NBRC 109709</strain>
    </source>
</reference>